<name>A0A9N9F175_9GLOM</name>
<evidence type="ECO:0000313" key="2">
    <source>
        <dbReference type="Proteomes" id="UP000789342"/>
    </source>
</evidence>
<dbReference type="AlphaFoldDB" id="A0A9N9F175"/>
<dbReference type="Proteomes" id="UP000789342">
    <property type="component" value="Unassembled WGS sequence"/>
</dbReference>
<gene>
    <name evidence="1" type="ORF">AMORRO_LOCUS3360</name>
</gene>
<sequence>MKNYYVFPTELWIDILLHVFHITGFSELNKFRRTCRLFDLIVRDLFEEQIHAEKFQHHWTLDLIKPNPIIKNGNFGNSILIYYSGVRIKANLIYELKSHTGFFVFSGPRRTYIGFDLHAISWGIVENDTYSYSYKQDLNSSFYYYFKTYFDYRDETQQILGVQIRA</sequence>
<feature type="non-terminal residue" evidence="1">
    <location>
        <position position="166"/>
    </location>
</feature>
<reference evidence="1" key="1">
    <citation type="submission" date="2021-06" db="EMBL/GenBank/DDBJ databases">
        <authorList>
            <person name="Kallberg Y."/>
            <person name="Tangrot J."/>
            <person name="Rosling A."/>
        </authorList>
    </citation>
    <scope>NUCLEOTIDE SEQUENCE</scope>
    <source>
        <strain evidence="1">CL551</strain>
    </source>
</reference>
<keyword evidence="2" id="KW-1185">Reference proteome</keyword>
<comment type="caution">
    <text evidence="1">The sequence shown here is derived from an EMBL/GenBank/DDBJ whole genome shotgun (WGS) entry which is preliminary data.</text>
</comment>
<dbReference type="EMBL" id="CAJVPV010001630">
    <property type="protein sequence ID" value="CAG8503298.1"/>
    <property type="molecule type" value="Genomic_DNA"/>
</dbReference>
<evidence type="ECO:0000313" key="1">
    <source>
        <dbReference type="EMBL" id="CAG8503298.1"/>
    </source>
</evidence>
<protein>
    <submittedName>
        <fullName evidence="1">13807_t:CDS:1</fullName>
    </submittedName>
</protein>
<organism evidence="1 2">
    <name type="scientific">Acaulospora morrowiae</name>
    <dbReference type="NCBI Taxonomy" id="94023"/>
    <lineage>
        <taxon>Eukaryota</taxon>
        <taxon>Fungi</taxon>
        <taxon>Fungi incertae sedis</taxon>
        <taxon>Mucoromycota</taxon>
        <taxon>Glomeromycotina</taxon>
        <taxon>Glomeromycetes</taxon>
        <taxon>Diversisporales</taxon>
        <taxon>Acaulosporaceae</taxon>
        <taxon>Acaulospora</taxon>
    </lineage>
</organism>
<proteinExistence type="predicted"/>
<accession>A0A9N9F175</accession>